<keyword evidence="2" id="KW-1185">Reference proteome</keyword>
<gene>
    <name evidence="1" type="ORF">BV25DRAFT_329632</name>
</gene>
<proteinExistence type="predicted"/>
<protein>
    <submittedName>
        <fullName evidence="1">Uncharacterized protein</fullName>
    </submittedName>
</protein>
<comment type="caution">
    <text evidence="1">The sequence shown here is derived from an EMBL/GenBank/DDBJ whole genome shotgun (WGS) entry which is preliminary data.</text>
</comment>
<dbReference type="Proteomes" id="UP000814140">
    <property type="component" value="Unassembled WGS sequence"/>
</dbReference>
<organism evidence="1 2">
    <name type="scientific">Artomyces pyxidatus</name>
    <dbReference type="NCBI Taxonomy" id="48021"/>
    <lineage>
        <taxon>Eukaryota</taxon>
        <taxon>Fungi</taxon>
        <taxon>Dikarya</taxon>
        <taxon>Basidiomycota</taxon>
        <taxon>Agaricomycotina</taxon>
        <taxon>Agaricomycetes</taxon>
        <taxon>Russulales</taxon>
        <taxon>Auriscalpiaceae</taxon>
        <taxon>Artomyces</taxon>
    </lineage>
</organism>
<reference evidence="1" key="2">
    <citation type="journal article" date="2022" name="New Phytol.">
        <title>Evolutionary transition to the ectomycorrhizal habit in the genomes of a hyperdiverse lineage of mushroom-forming fungi.</title>
        <authorList>
            <person name="Looney B."/>
            <person name="Miyauchi S."/>
            <person name="Morin E."/>
            <person name="Drula E."/>
            <person name="Courty P.E."/>
            <person name="Kohler A."/>
            <person name="Kuo A."/>
            <person name="LaButti K."/>
            <person name="Pangilinan J."/>
            <person name="Lipzen A."/>
            <person name="Riley R."/>
            <person name="Andreopoulos W."/>
            <person name="He G."/>
            <person name="Johnson J."/>
            <person name="Nolan M."/>
            <person name="Tritt A."/>
            <person name="Barry K.W."/>
            <person name="Grigoriev I.V."/>
            <person name="Nagy L.G."/>
            <person name="Hibbett D."/>
            <person name="Henrissat B."/>
            <person name="Matheny P.B."/>
            <person name="Labbe J."/>
            <person name="Martin F.M."/>
        </authorList>
    </citation>
    <scope>NUCLEOTIDE SEQUENCE</scope>
    <source>
        <strain evidence="1">HHB10654</strain>
    </source>
</reference>
<reference evidence="1" key="1">
    <citation type="submission" date="2021-03" db="EMBL/GenBank/DDBJ databases">
        <authorList>
            <consortium name="DOE Joint Genome Institute"/>
            <person name="Ahrendt S."/>
            <person name="Looney B.P."/>
            <person name="Miyauchi S."/>
            <person name="Morin E."/>
            <person name="Drula E."/>
            <person name="Courty P.E."/>
            <person name="Chicoki N."/>
            <person name="Fauchery L."/>
            <person name="Kohler A."/>
            <person name="Kuo A."/>
            <person name="Labutti K."/>
            <person name="Pangilinan J."/>
            <person name="Lipzen A."/>
            <person name="Riley R."/>
            <person name="Andreopoulos W."/>
            <person name="He G."/>
            <person name="Johnson J."/>
            <person name="Barry K.W."/>
            <person name="Grigoriev I.V."/>
            <person name="Nagy L."/>
            <person name="Hibbett D."/>
            <person name="Henrissat B."/>
            <person name="Matheny P.B."/>
            <person name="Labbe J."/>
            <person name="Martin F."/>
        </authorList>
    </citation>
    <scope>NUCLEOTIDE SEQUENCE</scope>
    <source>
        <strain evidence="1">HHB10654</strain>
    </source>
</reference>
<name>A0ACB8T650_9AGAM</name>
<evidence type="ECO:0000313" key="2">
    <source>
        <dbReference type="Proteomes" id="UP000814140"/>
    </source>
</evidence>
<dbReference type="EMBL" id="MU277200">
    <property type="protein sequence ID" value="KAI0064008.1"/>
    <property type="molecule type" value="Genomic_DNA"/>
</dbReference>
<accession>A0ACB8T650</accession>
<sequence length="217" mass="23678">MRSRHGPSFAPREQRTSCHPPTRTPSIDRKTGYQMGRAYAGRPRRQARSVDRGYCEAEWRILRSGRGQRASRRRGFSARRMTMRALCEVCGVLRGRLRPCTCITHRVCPYPRADQSLSSIAAACNASAIALSTSTAQGASEARAPFHACHRARARTAGASMRSCSAAPSRPHLDNAYICIFILLALGRTCLVGRGGRGCHCARRCHGTGGSRAAHKA</sequence>
<evidence type="ECO:0000313" key="1">
    <source>
        <dbReference type="EMBL" id="KAI0064008.1"/>
    </source>
</evidence>